<keyword evidence="7" id="KW-0732">Signal</keyword>
<keyword evidence="4" id="KW-0119">Carbohydrate metabolism</keyword>
<dbReference type="InterPro" id="IPR036195">
    <property type="entry name" value="AbfB_ABD_sf"/>
</dbReference>
<dbReference type="SUPFAM" id="SSF110221">
    <property type="entry name" value="AbfB domain"/>
    <property type="match status" value="1"/>
</dbReference>
<dbReference type="Pfam" id="PF05270">
    <property type="entry name" value="AbfB"/>
    <property type="match status" value="1"/>
</dbReference>
<comment type="similarity">
    <text evidence="1 6">Belongs to the glycosyl hydrolase 43 family.</text>
</comment>
<evidence type="ECO:0000259" key="8">
    <source>
        <dbReference type="Pfam" id="PF05270"/>
    </source>
</evidence>
<keyword evidence="3 6" id="KW-0378">Hydrolase</keyword>
<dbReference type="InterPro" id="IPR006710">
    <property type="entry name" value="Glyco_hydro_43"/>
</dbReference>
<organism evidence="9 10">
    <name type="scientific">Gilvimarinus algae</name>
    <dbReference type="NCBI Taxonomy" id="3058037"/>
    <lineage>
        <taxon>Bacteria</taxon>
        <taxon>Pseudomonadati</taxon>
        <taxon>Pseudomonadota</taxon>
        <taxon>Gammaproteobacteria</taxon>
        <taxon>Cellvibrionales</taxon>
        <taxon>Cellvibrionaceae</taxon>
        <taxon>Gilvimarinus</taxon>
    </lineage>
</organism>
<accession>A0ABT8TIV5</accession>
<dbReference type="PANTHER" id="PTHR43772">
    <property type="entry name" value="ENDO-1,4-BETA-XYLANASE"/>
    <property type="match status" value="1"/>
</dbReference>
<dbReference type="Gene3D" id="2.115.10.20">
    <property type="entry name" value="Glycosyl hydrolase domain, family 43"/>
    <property type="match status" value="1"/>
</dbReference>
<protein>
    <submittedName>
        <fullName evidence="9">Family 43 glycosylhydrolase</fullName>
    </submittedName>
</protein>
<comment type="caution">
    <text evidence="9">The sequence shown here is derived from an EMBL/GenBank/DDBJ whole genome shotgun (WGS) entry which is preliminary data.</text>
</comment>
<keyword evidence="2" id="KW-0624">Polysaccharide degradation</keyword>
<evidence type="ECO:0000256" key="7">
    <source>
        <dbReference type="SAM" id="SignalP"/>
    </source>
</evidence>
<evidence type="ECO:0000313" key="10">
    <source>
        <dbReference type="Proteomes" id="UP001168380"/>
    </source>
</evidence>
<sequence>MSPFLTRALGAVLFALAASSQADNPIIKERFSADPAAIVHDGKVYLYVGHDQAAPDGDFFVLREWNIYSSTDLENWTLEGAVPRKIFEWAEADSAWAAQAVEHDGRFYWYTTVRMPVPPSGEGLGGYTLGVAVSDHPVIGWKDALGKPLLDPNETEPAPHMLEHQHSWDDIDPTVFIDHDGQAYLYWGNSHLYYAKLAEDMISFDGEIHRVEIANMPGTFTEAPWLHEKNGRYYLTFAMNYPEELAYAMSHSPKGPWEFKGKLMETLEDSGTSHQAILEYQGGDYFVYHTAALPTGGNFRRSVSMEALVYNADGTIQPITPTASGITHAAQALQSLADTDEYLRYGDHSSVSMGALSAADRWQFQWHLAALVELDNAVSFQPETRMGYYLSHQEGELSIQRHNGTDAFAQSATFIKVDGLAGQGSSYRLLNDSSTYLMSKGDGLTLGQPGSAAERKAASFQAMPVE</sequence>
<dbReference type="CDD" id="cd18618">
    <property type="entry name" value="GH43_Xsa43E-like"/>
    <property type="match status" value="1"/>
</dbReference>
<feature type="signal peptide" evidence="7">
    <location>
        <begin position="1"/>
        <end position="22"/>
    </location>
</feature>
<dbReference type="PANTHER" id="PTHR43772:SF2">
    <property type="entry name" value="PUTATIVE (AFU_ORTHOLOGUE AFUA_2G04480)-RELATED"/>
    <property type="match status" value="1"/>
</dbReference>
<dbReference type="InterPro" id="IPR007934">
    <property type="entry name" value="AbfB_ABD"/>
</dbReference>
<gene>
    <name evidence="9" type="ORF">QWI16_17750</name>
</gene>
<keyword evidence="2" id="KW-0858">Xylan degradation</keyword>
<dbReference type="InterPro" id="IPR052176">
    <property type="entry name" value="Glycosyl_Hydrlase_43_Enz"/>
</dbReference>
<feature type="domain" description="Alpha-L-arabinofuranosidase B arabinose-binding" evidence="8">
    <location>
        <begin position="333"/>
        <end position="461"/>
    </location>
</feature>
<dbReference type="CDD" id="cd23265">
    <property type="entry name" value="beta-trefoil_ABD_ABFB-like"/>
    <property type="match status" value="1"/>
</dbReference>
<name>A0ABT8TIV5_9GAMM</name>
<dbReference type="EMBL" id="JAULRT010000062">
    <property type="protein sequence ID" value="MDO3384031.1"/>
    <property type="molecule type" value="Genomic_DNA"/>
</dbReference>
<evidence type="ECO:0000256" key="1">
    <source>
        <dbReference type="ARBA" id="ARBA00009865"/>
    </source>
</evidence>
<evidence type="ECO:0000256" key="3">
    <source>
        <dbReference type="ARBA" id="ARBA00022801"/>
    </source>
</evidence>
<feature type="chain" id="PRO_5045919208" evidence="7">
    <location>
        <begin position="23"/>
        <end position="466"/>
    </location>
</feature>
<evidence type="ECO:0000256" key="4">
    <source>
        <dbReference type="ARBA" id="ARBA00023277"/>
    </source>
</evidence>
<dbReference type="Pfam" id="PF04616">
    <property type="entry name" value="Glyco_hydro_43"/>
    <property type="match status" value="1"/>
</dbReference>
<evidence type="ECO:0000256" key="2">
    <source>
        <dbReference type="ARBA" id="ARBA00022651"/>
    </source>
</evidence>
<evidence type="ECO:0000256" key="6">
    <source>
        <dbReference type="RuleBase" id="RU361187"/>
    </source>
</evidence>
<dbReference type="RefSeq" id="WP_302715247.1">
    <property type="nucleotide sequence ID" value="NZ_JAULRT010000062.1"/>
</dbReference>
<keyword evidence="10" id="KW-1185">Reference proteome</keyword>
<evidence type="ECO:0000313" key="9">
    <source>
        <dbReference type="EMBL" id="MDO3384031.1"/>
    </source>
</evidence>
<proteinExistence type="inferred from homology"/>
<keyword evidence="5 6" id="KW-0326">Glycosidase</keyword>
<reference evidence="9" key="1">
    <citation type="submission" date="2023-07" db="EMBL/GenBank/DDBJ databases">
        <title>Gilvimarinus algae sp. nov., isolated from the surface of Kelp.</title>
        <authorList>
            <person name="Sun Y.Y."/>
            <person name="Gong Y."/>
            <person name="Du Z.J."/>
        </authorList>
    </citation>
    <scope>NUCLEOTIDE SEQUENCE</scope>
    <source>
        <strain evidence="9">SDUM040014</strain>
    </source>
</reference>
<evidence type="ECO:0000256" key="5">
    <source>
        <dbReference type="ARBA" id="ARBA00023295"/>
    </source>
</evidence>
<dbReference type="InterPro" id="IPR023296">
    <property type="entry name" value="Glyco_hydro_beta-prop_sf"/>
</dbReference>
<dbReference type="Gene3D" id="2.80.10.50">
    <property type="match status" value="1"/>
</dbReference>
<dbReference type="SUPFAM" id="SSF75005">
    <property type="entry name" value="Arabinanase/levansucrase/invertase"/>
    <property type="match status" value="1"/>
</dbReference>
<dbReference type="Proteomes" id="UP001168380">
    <property type="component" value="Unassembled WGS sequence"/>
</dbReference>